<dbReference type="InterPro" id="IPR044399">
    <property type="entry name" value="Mb-like_M"/>
</dbReference>
<keyword evidence="3 6" id="KW-0561">Oxygen transport</keyword>
<comment type="similarity">
    <text evidence="6">Belongs to the globin family.</text>
</comment>
<proteinExistence type="inferred from homology"/>
<organism evidence="8 9">
    <name type="scientific">Pocillopora damicornis</name>
    <name type="common">Cauliflower coral</name>
    <name type="synonym">Millepora damicornis</name>
    <dbReference type="NCBI Taxonomy" id="46731"/>
    <lineage>
        <taxon>Eukaryota</taxon>
        <taxon>Metazoa</taxon>
        <taxon>Cnidaria</taxon>
        <taxon>Anthozoa</taxon>
        <taxon>Hexacorallia</taxon>
        <taxon>Scleractinia</taxon>
        <taxon>Astrocoeniina</taxon>
        <taxon>Pocilloporidae</taxon>
        <taxon>Pocillopora</taxon>
    </lineage>
</organism>
<feature type="domain" description="Globin" evidence="7">
    <location>
        <begin position="1"/>
        <end position="94"/>
    </location>
</feature>
<evidence type="ECO:0000256" key="3">
    <source>
        <dbReference type="ARBA" id="ARBA00022621"/>
    </source>
</evidence>
<keyword evidence="4" id="KW-0479">Metal-binding</keyword>
<dbReference type="GO" id="GO:0046872">
    <property type="term" value="F:metal ion binding"/>
    <property type="evidence" value="ECO:0007669"/>
    <property type="project" value="UniProtKB-KW"/>
</dbReference>
<keyword evidence="5" id="KW-0408">Iron</keyword>
<dbReference type="SUPFAM" id="SSF46458">
    <property type="entry name" value="Globin-like"/>
    <property type="match status" value="1"/>
</dbReference>
<evidence type="ECO:0000256" key="2">
    <source>
        <dbReference type="ARBA" id="ARBA00022617"/>
    </source>
</evidence>
<dbReference type="OrthoDB" id="436496at2759"/>
<dbReference type="GO" id="GO:0020037">
    <property type="term" value="F:heme binding"/>
    <property type="evidence" value="ECO:0007669"/>
    <property type="project" value="InterPro"/>
</dbReference>
<dbReference type="PROSITE" id="PS01033">
    <property type="entry name" value="GLOBIN"/>
    <property type="match status" value="1"/>
</dbReference>
<dbReference type="GO" id="GO:0019825">
    <property type="term" value="F:oxygen binding"/>
    <property type="evidence" value="ECO:0007669"/>
    <property type="project" value="InterPro"/>
</dbReference>
<dbReference type="Gene3D" id="1.10.490.10">
    <property type="entry name" value="Globins"/>
    <property type="match status" value="1"/>
</dbReference>
<dbReference type="InterPro" id="IPR050532">
    <property type="entry name" value="Globin-like_OT"/>
</dbReference>
<dbReference type="InterPro" id="IPR012292">
    <property type="entry name" value="Globin/Proto"/>
</dbReference>
<gene>
    <name evidence="8" type="ORF">pdam_00007279</name>
</gene>
<evidence type="ECO:0000313" key="8">
    <source>
        <dbReference type="EMBL" id="RMX55051.1"/>
    </source>
</evidence>
<dbReference type="PANTHER" id="PTHR46458">
    <property type="entry name" value="BLR2807 PROTEIN"/>
    <property type="match status" value="1"/>
</dbReference>
<dbReference type="AlphaFoldDB" id="A0A3M6UN52"/>
<name>A0A3M6UN52_POCDA</name>
<evidence type="ECO:0000256" key="1">
    <source>
        <dbReference type="ARBA" id="ARBA00022448"/>
    </source>
</evidence>
<evidence type="ECO:0000256" key="4">
    <source>
        <dbReference type="ARBA" id="ARBA00022723"/>
    </source>
</evidence>
<dbReference type="EMBL" id="RCHS01001135">
    <property type="protein sequence ID" value="RMX55051.1"/>
    <property type="molecule type" value="Genomic_DNA"/>
</dbReference>
<dbReference type="CDD" id="cd01040">
    <property type="entry name" value="Mb-like"/>
    <property type="match status" value="1"/>
</dbReference>
<keyword evidence="1 6" id="KW-0813">Transport</keyword>
<keyword evidence="9" id="KW-1185">Reference proteome</keyword>
<reference evidence="8 9" key="1">
    <citation type="journal article" date="2018" name="Sci. Rep.">
        <title>Comparative analysis of the Pocillopora damicornis genome highlights role of immune system in coral evolution.</title>
        <authorList>
            <person name="Cunning R."/>
            <person name="Bay R.A."/>
            <person name="Gillette P."/>
            <person name="Baker A.C."/>
            <person name="Traylor-Knowles N."/>
        </authorList>
    </citation>
    <scope>NUCLEOTIDE SEQUENCE [LARGE SCALE GENOMIC DNA]</scope>
    <source>
        <strain evidence="8">RSMAS</strain>
        <tissue evidence="8">Whole animal</tissue>
    </source>
</reference>
<protein>
    <recommendedName>
        <fullName evidence="7">Globin domain-containing protein</fullName>
    </recommendedName>
</protein>
<evidence type="ECO:0000259" key="7">
    <source>
        <dbReference type="PROSITE" id="PS01033"/>
    </source>
</evidence>
<evidence type="ECO:0000313" key="9">
    <source>
        <dbReference type="Proteomes" id="UP000275408"/>
    </source>
</evidence>
<dbReference type="GO" id="GO:0005344">
    <property type="term" value="F:oxygen carrier activity"/>
    <property type="evidence" value="ECO:0007669"/>
    <property type="project" value="UniProtKB-KW"/>
</dbReference>
<dbReference type="Pfam" id="PF00042">
    <property type="entry name" value="Globin"/>
    <property type="match status" value="1"/>
</dbReference>
<sequence>MNSRSLFLHSKRLMAVVEETVLSLDDAKELIKDLTNLGERHLAMSITEKHLKVMEEAFVLMLQDILEGSCSEQIIKAWRELFGFMAKTMLRGQEQASNNLLS</sequence>
<comment type="caution">
    <text evidence="8">The sequence shown here is derived from an EMBL/GenBank/DDBJ whole genome shotgun (WGS) entry which is preliminary data.</text>
</comment>
<evidence type="ECO:0000256" key="5">
    <source>
        <dbReference type="ARBA" id="ARBA00023004"/>
    </source>
</evidence>
<dbReference type="InterPro" id="IPR009050">
    <property type="entry name" value="Globin-like_sf"/>
</dbReference>
<evidence type="ECO:0000256" key="6">
    <source>
        <dbReference type="RuleBase" id="RU000356"/>
    </source>
</evidence>
<dbReference type="Proteomes" id="UP000275408">
    <property type="component" value="Unassembled WGS sequence"/>
</dbReference>
<keyword evidence="2 6" id="KW-0349">Heme</keyword>
<dbReference type="InterPro" id="IPR000971">
    <property type="entry name" value="Globin"/>
</dbReference>
<dbReference type="PANTHER" id="PTHR46458:SF1">
    <property type="entry name" value="GEO09476P1"/>
    <property type="match status" value="1"/>
</dbReference>
<accession>A0A3M6UN52</accession>